<organism evidence="1 2">
    <name type="scientific">Rattus norvegicus</name>
    <name type="common">Rat</name>
    <dbReference type="NCBI Taxonomy" id="10116"/>
    <lineage>
        <taxon>Eukaryota</taxon>
        <taxon>Metazoa</taxon>
        <taxon>Chordata</taxon>
        <taxon>Craniata</taxon>
        <taxon>Vertebrata</taxon>
        <taxon>Euteleostomi</taxon>
        <taxon>Mammalia</taxon>
        <taxon>Eutheria</taxon>
        <taxon>Euarchontoglires</taxon>
        <taxon>Glires</taxon>
        <taxon>Rodentia</taxon>
        <taxon>Myomorpha</taxon>
        <taxon>Muroidea</taxon>
        <taxon>Muridae</taxon>
        <taxon>Murinae</taxon>
        <taxon>Rattus</taxon>
    </lineage>
</organism>
<accession>A6HRC3</accession>
<dbReference type="EMBL" id="CH473950">
    <property type="protein sequence ID" value="EDM16299.1"/>
    <property type="molecule type" value="Genomic_DNA"/>
</dbReference>
<reference evidence="1 2" key="1">
    <citation type="submission" date="2005-09" db="EMBL/GenBank/DDBJ databases">
        <authorList>
            <person name="Mural R.J."/>
            <person name="Li P.W."/>
            <person name="Adams M.D."/>
            <person name="Amanatides P.G."/>
            <person name="Baden-Tillson H."/>
            <person name="Barnstead M."/>
            <person name="Chin S.H."/>
            <person name="Dew I."/>
            <person name="Evans C.A."/>
            <person name="Ferriera S."/>
            <person name="Flanigan M."/>
            <person name="Fosler C."/>
            <person name="Glodek A."/>
            <person name="Gu Z."/>
            <person name="Holt R.A."/>
            <person name="Jennings D."/>
            <person name="Kraft C.L."/>
            <person name="Lu F."/>
            <person name="Nguyen T."/>
            <person name="Nusskern D.R."/>
            <person name="Pfannkoch C.M."/>
            <person name="Sitter C."/>
            <person name="Sutton G.G."/>
            <person name="Venter J.C."/>
            <person name="Wang Z."/>
            <person name="Woodage T."/>
            <person name="Zheng X.H."/>
            <person name="Zhong F."/>
        </authorList>
    </citation>
    <scope>NUCLEOTIDE SEQUENCE [LARGE SCALE GENOMIC DNA]</scope>
    <source>
        <strain>BN</strain>
        <strain evidence="2">Sprague-Dawley</strain>
    </source>
</reference>
<evidence type="ECO:0000313" key="2">
    <source>
        <dbReference type="Proteomes" id="UP000234681"/>
    </source>
</evidence>
<protein>
    <submittedName>
        <fullName evidence="1">RCG60008, isoform CRA_b</fullName>
    </submittedName>
</protein>
<proteinExistence type="predicted"/>
<gene>
    <name evidence="1" type="ORF">rCG_60008</name>
</gene>
<name>A6HRC3_RAT</name>
<sequence>MAGESLGVGVSQYAGYLTRRGSMRCKRTQWNLLSLSHSLHLTVLCKPRSLIKAPTSMILFNR</sequence>
<dbReference type="Proteomes" id="UP000234681">
    <property type="component" value="Chromosome 7"/>
</dbReference>
<evidence type="ECO:0000313" key="1">
    <source>
        <dbReference type="EMBL" id="EDM16299.1"/>
    </source>
</evidence>
<dbReference type="AlphaFoldDB" id="A6HRC3"/>